<dbReference type="GO" id="GO:0005886">
    <property type="term" value="C:plasma membrane"/>
    <property type="evidence" value="ECO:0007669"/>
    <property type="project" value="TreeGrafter"/>
</dbReference>
<evidence type="ECO:0000256" key="1">
    <source>
        <dbReference type="ARBA" id="ARBA00004141"/>
    </source>
</evidence>
<keyword evidence="8" id="KW-1185">Reference proteome</keyword>
<feature type="transmembrane region" description="Helical" evidence="5">
    <location>
        <begin position="32"/>
        <end position="65"/>
    </location>
</feature>
<proteinExistence type="predicted"/>
<dbReference type="STRING" id="1121131.SAMN02745229_02979"/>
<dbReference type="OrthoDB" id="5054at2"/>
<feature type="domain" description="NfeD-like C-terminal" evidence="6">
    <location>
        <begin position="86"/>
        <end position="144"/>
    </location>
</feature>
<dbReference type="EMBL" id="FQXK01000027">
    <property type="protein sequence ID" value="SHI36521.1"/>
    <property type="molecule type" value="Genomic_DNA"/>
</dbReference>
<dbReference type="RefSeq" id="WP_081373900.1">
    <property type="nucleotide sequence ID" value="NZ_FQXK01000027.1"/>
</dbReference>
<evidence type="ECO:0000256" key="5">
    <source>
        <dbReference type="SAM" id="Phobius"/>
    </source>
</evidence>
<dbReference type="PANTHER" id="PTHR33507">
    <property type="entry name" value="INNER MEMBRANE PROTEIN YBBJ"/>
    <property type="match status" value="1"/>
</dbReference>
<dbReference type="AlphaFoldDB" id="A0A1M6AJB4"/>
<gene>
    <name evidence="7" type="ORF">SAMN02745229_02979</name>
</gene>
<dbReference type="Pfam" id="PF01957">
    <property type="entry name" value="NfeD"/>
    <property type="match status" value="1"/>
</dbReference>
<evidence type="ECO:0000256" key="2">
    <source>
        <dbReference type="ARBA" id="ARBA00022692"/>
    </source>
</evidence>
<dbReference type="InterPro" id="IPR052165">
    <property type="entry name" value="Membrane_assoc_protease"/>
</dbReference>
<evidence type="ECO:0000256" key="4">
    <source>
        <dbReference type="ARBA" id="ARBA00023136"/>
    </source>
</evidence>
<comment type="subcellular location">
    <subcellularLocation>
        <location evidence="1">Membrane</location>
        <topology evidence="1">Multi-pass membrane protein</topology>
    </subcellularLocation>
</comment>
<dbReference type="GO" id="GO:0008233">
    <property type="term" value="F:peptidase activity"/>
    <property type="evidence" value="ECO:0007669"/>
    <property type="project" value="UniProtKB-KW"/>
</dbReference>
<reference evidence="8" key="1">
    <citation type="submission" date="2016-11" db="EMBL/GenBank/DDBJ databases">
        <authorList>
            <person name="Varghese N."/>
            <person name="Submissions S."/>
        </authorList>
    </citation>
    <scope>NUCLEOTIDE SEQUENCE [LARGE SCALE GENOMIC DNA]</scope>
    <source>
        <strain evidence="8">DSM 3071</strain>
    </source>
</reference>
<keyword evidence="4 5" id="KW-0472">Membrane</keyword>
<dbReference type="GO" id="GO:0006508">
    <property type="term" value="P:proteolysis"/>
    <property type="evidence" value="ECO:0007669"/>
    <property type="project" value="UniProtKB-KW"/>
</dbReference>
<keyword evidence="2 5" id="KW-0812">Transmembrane</keyword>
<evidence type="ECO:0000313" key="7">
    <source>
        <dbReference type="EMBL" id="SHI36521.1"/>
    </source>
</evidence>
<dbReference type="Proteomes" id="UP000184278">
    <property type="component" value="Unassembled WGS sequence"/>
</dbReference>
<dbReference type="GeneID" id="89507981"/>
<dbReference type="InterPro" id="IPR002810">
    <property type="entry name" value="NfeD-like_C"/>
</dbReference>
<evidence type="ECO:0000259" key="6">
    <source>
        <dbReference type="Pfam" id="PF01957"/>
    </source>
</evidence>
<evidence type="ECO:0000313" key="8">
    <source>
        <dbReference type="Proteomes" id="UP000184278"/>
    </source>
</evidence>
<sequence length="148" mass="15722">MDGVNMVVVWLALLLVAVVVEALTTSLVSIWFIFGCLVAAVMAQIGVPLVAQVVAFAIVSLLIMAVIRPIAKEHFNNKVVETNAGSLVGKKAHVIADIDNDLGEGKVTVEGMEWSARSSYDEVKISAGETVIIKAIDGVKLIVENIAH</sequence>
<organism evidence="7 8">
    <name type="scientific">Butyrivibrio fibrisolvens DSM 3071</name>
    <dbReference type="NCBI Taxonomy" id="1121131"/>
    <lineage>
        <taxon>Bacteria</taxon>
        <taxon>Bacillati</taxon>
        <taxon>Bacillota</taxon>
        <taxon>Clostridia</taxon>
        <taxon>Lachnospirales</taxon>
        <taxon>Lachnospiraceae</taxon>
        <taxon>Butyrivibrio</taxon>
    </lineage>
</organism>
<dbReference type="Gene3D" id="2.40.50.140">
    <property type="entry name" value="Nucleic acid-binding proteins"/>
    <property type="match status" value="1"/>
</dbReference>
<dbReference type="PANTHER" id="PTHR33507:SF3">
    <property type="entry name" value="INNER MEMBRANE PROTEIN YBBJ"/>
    <property type="match status" value="1"/>
</dbReference>
<keyword evidence="7" id="KW-0378">Hydrolase</keyword>
<keyword evidence="7" id="KW-0645">Protease</keyword>
<keyword evidence="3 5" id="KW-1133">Transmembrane helix</keyword>
<accession>A0A1M6AJB4</accession>
<dbReference type="InterPro" id="IPR012340">
    <property type="entry name" value="NA-bd_OB-fold"/>
</dbReference>
<protein>
    <submittedName>
        <fullName evidence="7">Membrane protein implicated in regulation of membrane protease activity</fullName>
    </submittedName>
</protein>
<name>A0A1M6AJB4_BUTFI</name>
<dbReference type="SUPFAM" id="SSF141322">
    <property type="entry name" value="NfeD domain-like"/>
    <property type="match status" value="1"/>
</dbReference>
<evidence type="ECO:0000256" key="3">
    <source>
        <dbReference type="ARBA" id="ARBA00022989"/>
    </source>
</evidence>